<proteinExistence type="predicted"/>
<comment type="subcellular location">
    <subcellularLocation>
        <location evidence="1">Secreted</location>
    </subcellularLocation>
</comment>
<accession>A0A060QB29</accession>
<evidence type="ECO:0000256" key="3">
    <source>
        <dbReference type="SAM" id="SignalP"/>
    </source>
</evidence>
<dbReference type="PANTHER" id="PTHR10009">
    <property type="entry name" value="PROTEIN YELLOW-RELATED"/>
    <property type="match status" value="1"/>
</dbReference>
<dbReference type="EMBL" id="CBLX010000003">
    <property type="protein sequence ID" value="CDG38319.1"/>
    <property type="molecule type" value="Genomic_DNA"/>
</dbReference>
<reference evidence="4 5" key="1">
    <citation type="journal article" date="2014" name="Genome Biol. Evol.">
        <title>Acetic acid bacteria genomes reveal functional traits for adaptation to life in insect guts.</title>
        <authorList>
            <person name="Chouaia B."/>
            <person name="Gaiarsa S."/>
            <person name="Crotti E."/>
            <person name="Comandatore F."/>
            <person name="Degli Esposti M."/>
            <person name="Ricci I."/>
            <person name="Alma A."/>
            <person name="Favia G."/>
            <person name="Bandi C."/>
            <person name="Daffonchio D."/>
        </authorList>
    </citation>
    <scope>NUCLEOTIDE SEQUENCE [LARGE SCALE GENOMIC DNA]</scope>
    <source>
        <strain evidence="4 5">SF2.1</strain>
    </source>
</reference>
<dbReference type="InterPro" id="IPR011042">
    <property type="entry name" value="6-blade_b-propeller_TolB-like"/>
</dbReference>
<dbReference type="AlphaFoldDB" id="A0A060QB29"/>
<dbReference type="InterPro" id="IPR017996">
    <property type="entry name" value="MRJP/yellow-related"/>
</dbReference>
<evidence type="ECO:0000256" key="2">
    <source>
        <dbReference type="ARBA" id="ARBA00022525"/>
    </source>
</evidence>
<dbReference type="PANTHER" id="PTHR10009:SF18">
    <property type="entry name" value="PROTEIN YELLOW-LIKE PROTEIN"/>
    <property type="match status" value="1"/>
</dbReference>
<gene>
    <name evidence="4" type="ORF">ASAP_0274</name>
</gene>
<evidence type="ECO:0000313" key="5">
    <source>
        <dbReference type="Proteomes" id="UP000027583"/>
    </source>
</evidence>
<evidence type="ECO:0008006" key="6">
    <source>
        <dbReference type="Google" id="ProtNLM"/>
    </source>
</evidence>
<dbReference type="GO" id="GO:0005576">
    <property type="term" value="C:extracellular region"/>
    <property type="evidence" value="ECO:0007669"/>
    <property type="project" value="UniProtKB-SubCell"/>
</dbReference>
<dbReference type="Proteomes" id="UP000027583">
    <property type="component" value="Unassembled WGS sequence"/>
</dbReference>
<organism evidence="4 5">
    <name type="scientific">Asaia bogorensis</name>
    <dbReference type="NCBI Taxonomy" id="91915"/>
    <lineage>
        <taxon>Bacteria</taxon>
        <taxon>Pseudomonadati</taxon>
        <taxon>Pseudomonadota</taxon>
        <taxon>Alphaproteobacteria</taxon>
        <taxon>Acetobacterales</taxon>
        <taxon>Acetobacteraceae</taxon>
        <taxon>Asaia</taxon>
    </lineage>
</organism>
<name>A0A060QB29_9PROT</name>
<keyword evidence="3" id="KW-0732">Signal</keyword>
<feature type="signal peptide" evidence="3">
    <location>
        <begin position="1"/>
        <end position="27"/>
    </location>
</feature>
<protein>
    <recommendedName>
        <fullName evidence="6">Major royal jelly protein</fullName>
    </recommendedName>
</protein>
<dbReference type="Pfam" id="PF03022">
    <property type="entry name" value="MRJP"/>
    <property type="match status" value="1"/>
</dbReference>
<evidence type="ECO:0000256" key="1">
    <source>
        <dbReference type="ARBA" id="ARBA00004613"/>
    </source>
</evidence>
<dbReference type="eggNOG" id="COG3386">
    <property type="taxonomic scope" value="Bacteria"/>
</dbReference>
<dbReference type="Gene3D" id="2.120.10.30">
    <property type="entry name" value="TolB, C-terminal domain"/>
    <property type="match status" value="1"/>
</dbReference>
<dbReference type="SUPFAM" id="SSF63829">
    <property type="entry name" value="Calcium-dependent phosphotriesterase"/>
    <property type="match status" value="1"/>
</dbReference>
<keyword evidence="2" id="KW-0964">Secreted</keyword>
<dbReference type="RefSeq" id="WP_081866675.1">
    <property type="nucleotide sequence ID" value="NZ_CBLX010000003.1"/>
</dbReference>
<sequence>MKMPYRCLIGGSAIALLALSAAPRALAAPAPDTTKPDAVTQRIASKNGTTALEVVKRFPKDFNMIGVGVSHSGIVYASAPATMKRYSASVVRVDPATGALQPFPDAGWNRFDPHPVDKEVWVSVPALWVDDRNHLWVLDSSLPSVDQKTLPPKLAEFDAETGQLYQIYHFGPDITPADSLNDVRVDTRTRTAYITNEWGRGGLVVMDLDTGAYRLVLANTRSGIADPKQHLHIYGELARKKDKTLPVTQDDGIALSPDRKWLYYRPLTDHHYWRIATSDLRNAKLTDAELDKRVEYLGQSVMSGGIEMDSCQRLWVGDIENHGLYALSFPKGATTPKIDFSYRNPAVLDWADGFAIAKDWLYISDSRLDELAFSNSRPVSGATTIYRMKRPACETGGEASPQQIDGHSN</sequence>
<evidence type="ECO:0000313" key="4">
    <source>
        <dbReference type="EMBL" id="CDG38319.1"/>
    </source>
</evidence>
<feature type="chain" id="PRO_5001585802" description="Major royal jelly protein" evidence="3">
    <location>
        <begin position="28"/>
        <end position="409"/>
    </location>
</feature>
<comment type="caution">
    <text evidence="4">The sequence shown here is derived from an EMBL/GenBank/DDBJ whole genome shotgun (WGS) entry which is preliminary data.</text>
</comment>
<reference evidence="4 5" key="2">
    <citation type="journal article" date="2014" name="PLoS ONE">
        <title>Evolution of mitochondria reconstructed from the energy metabolism of living bacteria.</title>
        <authorList>
            <person name="Degli Esposti M."/>
            <person name="Chouaia B."/>
            <person name="Comandatore F."/>
            <person name="Crotti E."/>
            <person name="Sassera D."/>
            <person name="Lievens P.M."/>
            <person name="Daffonchio D."/>
            <person name="Bandi C."/>
        </authorList>
    </citation>
    <scope>NUCLEOTIDE SEQUENCE [LARGE SCALE GENOMIC DNA]</scope>
    <source>
        <strain evidence="4 5">SF2.1</strain>
    </source>
</reference>